<dbReference type="AlphaFoldDB" id="A0A5B9MC42"/>
<keyword evidence="3" id="KW-1185">Reference proteome</keyword>
<name>A0A5B9MC42_9BACT</name>
<proteinExistence type="predicted"/>
<protein>
    <submittedName>
        <fullName evidence="2">Uncharacterized protein</fullName>
    </submittedName>
</protein>
<evidence type="ECO:0000313" key="3">
    <source>
        <dbReference type="Proteomes" id="UP000321353"/>
    </source>
</evidence>
<dbReference type="KEGG" id="smam:Mal15_12120"/>
<dbReference type="EMBL" id="CP036264">
    <property type="protein sequence ID" value="QEF97174.1"/>
    <property type="molecule type" value="Genomic_DNA"/>
</dbReference>
<accession>A0A5B9MC42</accession>
<sequence>MTPPLRSEMLVRSGLRSQFRRGGGPMAMQKGGGGQRAGKQADEKPD</sequence>
<dbReference type="Proteomes" id="UP000321353">
    <property type="component" value="Chromosome"/>
</dbReference>
<feature type="compositionally biased region" description="Gly residues" evidence="1">
    <location>
        <begin position="21"/>
        <end position="36"/>
    </location>
</feature>
<feature type="region of interest" description="Disordered" evidence="1">
    <location>
        <begin position="1"/>
        <end position="46"/>
    </location>
</feature>
<reference evidence="2 3" key="1">
    <citation type="submission" date="2019-02" db="EMBL/GenBank/DDBJ databases">
        <title>Planctomycetal bacteria perform biofilm scaping via a novel small molecule.</title>
        <authorList>
            <person name="Jeske O."/>
            <person name="Boedeker C."/>
            <person name="Wiegand S."/>
            <person name="Breitling P."/>
            <person name="Kallscheuer N."/>
            <person name="Jogler M."/>
            <person name="Rohde M."/>
            <person name="Petersen J."/>
            <person name="Medema M.H."/>
            <person name="Surup F."/>
            <person name="Jogler C."/>
        </authorList>
    </citation>
    <scope>NUCLEOTIDE SEQUENCE [LARGE SCALE GENOMIC DNA]</scope>
    <source>
        <strain evidence="2 3">Mal15</strain>
    </source>
</reference>
<organism evidence="2 3">
    <name type="scientific">Stieleria maiorica</name>
    <dbReference type="NCBI Taxonomy" id="2795974"/>
    <lineage>
        <taxon>Bacteria</taxon>
        <taxon>Pseudomonadati</taxon>
        <taxon>Planctomycetota</taxon>
        <taxon>Planctomycetia</taxon>
        <taxon>Pirellulales</taxon>
        <taxon>Pirellulaceae</taxon>
        <taxon>Stieleria</taxon>
    </lineage>
</organism>
<evidence type="ECO:0000256" key="1">
    <source>
        <dbReference type="SAM" id="MobiDB-lite"/>
    </source>
</evidence>
<evidence type="ECO:0000313" key="2">
    <source>
        <dbReference type="EMBL" id="QEF97174.1"/>
    </source>
</evidence>
<gene>
    <name evidence="2" type="ORF">Mal15_12120</name>
</gene>